<evidence type="ECO:0000313" key="4">
    <source>
        <dbReference type="Proteomes" id="UP000438429"/>
    </source>
</evidence>
<accession>A0A6A4SSX6</accession>
<dbReference type="EMBL" id="VEVO01000010">
    <property type="protein sequence ID" value="KAF0035755.1"/>
    <property type="molecule type" value="Genomic_DNA"/>
</dbReference>
<reference evidence="3 4" key="1">
    <citation type="submission" date="2019-06" db="EMBL/GenBank/DDBJ databases">
        <title>Draft genomes of female and male turbot (Scophthalmus maximus).</title>
        <authorList>
            <person name="Xu H."/>
            <person name="Xu X.-W."/>
            <person name="Shao C."/>
            <person name="Chen S."/>
        </authorList>
    </citation>
    <scope>NUCLEOTIDE SEQUENCE [LARGE SCALE GENOMIC DNA]</scope>
    <source>
        <strain evidence="3">Ysfricsl-2016a</strain>
        <tissue evidence="3">Blood</tissue>
    </source>
</reference>
<feature type="chain" id="PRO_5025685157" evidence="2">
    <location>
        <begin position="50"/>
        <end position="81"/>
    </location>
</feature>
<keyword evidence="2" id="KW-0732">Signal</keyword>
<evidence type="ECO:0000256" key="1">
    <source>
        <dbReference type="SAM" id="MobiDB-lite"/>
    </source>
</evidence>
<evidence type="ECO:0000313" key="3">
    <source>
        <dbReference type="EMBL" id="KAF0035755.1"/>
    </source>
</evidence>
<protein>
    <submittedName>
        <fullName evidence="3">Uncharacterized protein</fullName>
    </submittedName>
</protein>
<feature type="region of interest" description="Disordered" evidence="1">
    <location>
        <begin position="47"/>
        <end position="68"/>
    </location>
</feature>
<comment type="caution">
    <text evidence="3">The sequence shown here is derived from an EMBL/GenBank/DDBJ whole genome shotgun (WGS) entry which is preliminary data.</text>
</comment>
<name>A0A6A4SSX6_SCOMX</name>
<sequence>MQKDKRAQACIACSSSRGSLARSRQAPSVNLVSTSLLLLLLLLQRRGESSRGGEGESNGPSYTRSRRRLRPLNTLTGFQLV</sequence>
<feature type="signal peptide" evidence="2">
    <location>
        <begin position="1"/>
        <end position="49"/>
    </location>
</feature>
<proteinExistence type="predicted"/>
<dbReference type="AlphaFoldDB" id="A0A6A4SSX6"/>
<organism evidence="3 4">
    <name type="scientific">Scophthalmus maximus</name>
    <name type="common">Turbot</name>
    <name type="synonym">Psetta maxima</name>
    <dbReference type="NCBI Taxonomy" id="52904"/>
    <lineage>
        <taxon>Eukaryota</taxon>
        <taxon>Metazoa</taxon>
        <taxon>Chordata</taxon>
        <taxon>Craniata</taxon>
        <taxon>Vertebrata</taxon>
        <taxon>Euteleostomi</taxon>
        <taxon>Actinopterygii</taxon>
        <taxon>Neopterygii</taxon>
        <taxon>Teleostei</taxon>
        <taxon>Neoteleostei</taxon>
        <taxon>Acanthomorphata</taxon>
        <taxon>Carangaria</taxon>
        <taxon>Pleuronectiformes</taxon>
        <taxon>Pleuronectoidei</taxon>
        <taxon>Scophthalmidae</taxon>
        <taxon>Scophthalmus</taxon>
    </lineage>
</organism>
<gene>
    <name evidence="3" type="ORF">F2P81_011067</name>
</gene>
<evidence type="ECO:0000256" key="2">
    <source>
        <dbReference type="SAM" id="SignalP"/>
    </source>
</evidence>
<dbReference type="Proteomes" id="UP000438429">
    <property type="component" value="Unassembled WGS sequence"/>
</dbReference>